<evidence type="ECO:0000256" key="1">
    <source>
        <dbReference type="SAM" id="MobiDB-lite"/>
    </source>
</evidence>
<dbReference type="SUPFAM" id="SSF49503">
    <property type="entry name" value="Cupredoxins"/>
    <property type="match status" value="1"/>
</dbReference>
<feature type="domain" description="EfeO-type cupredoxin-like" evidence="2">
    <location>
        <begin position="24"/>
        <end position="115"/>
    </location>
</feature>
<reference evidence="4" key="1">
    <citation type="submission" date="2016-10" db="EMBL/GenBank/DDBJ databases">
        <authorList>
            <person name="Varghese N."/>
        </authorList>
    </citation>
    <scope>NUCLEOTIDE SEQUENCE [LARGE SCALE GENOMIC DNA]</scope>
    <source>
        <strain evidence="4">DSM 12489</strain>
    </source>
</reference>
<name>A0A1H2RLQ0_9BACL</name>
<dbReference type="Gene3D" id="2.60.40.420">
    <property type="entry name" value="Cupredoxins - blue copper proteins"/>
    <property type="match status" value="1"/>
</dbReference>
<feature type="region of interest" description="Disordered" evidence="1">
    <location>
        <begin position="99"/>
        <end position="119"/>
    </location>
</feature>
<accession>A0A1H2RLQ0</accession>
<proteinExistence type="predicted"/>
<gene>
    <name evidence="3" type="ORF">SAMN04489725_10353</name>
</gene>
<dbReference type="InterPro" id="IPR028096">
    <property type="entry name" value="EfeO_Cupredoxin"/>
</dbReference>
<dbReference type="AlphaFoldDB" id="A0A1H2RLQ0"/>
<dbReference type="InterPro" id="IPR008972">
    <property type="entry name" value="Cupredoxin"/>
</dbReference>
<sequence length="119" mass="13239">MQAFYRTMLMTAATLGVMGWLNVMSASPIHVTLRDGQIVPNEIDVDKGTTVQITVRNEGTQVHNFVIPDFYIFTQNLNPGESVDVSFVPDKTGHFRYYSDRQGIPEPGMQGTMTVDGEP</sequence>
<keyword evidence="4" id="KW-1185">Reference proteome</keyword>
<evidence type="ECO:0000313" key="3">
    <source>
        <dbReference type="EMBL" id="SDW20386.1"/>
    </source>
</evidence>
<dbReference type="Proteomes" id="UP000182589">
    <property type="component" value="Unassembled WGS sequence"/>
</dbReference>
<dbReference type="Pfam" id="PF13473">
    <property type="entry name" value="Cupredoxin_1"/>
    <property type="match status" value="1"/>
</dbReference>
<evidence type="ECO:0000259" key="2">
    <source>
        <dbReference type="Pfam" id="PF13473"/>
    </source>
</evidence>
<protein>
    <submittedName>
        <fullName evidence="3">Cupredoxin-like domain-containing protein</fullName>
    </submittedName>
</protein>
<dbReference type="STRING" id="89784.SAMN04489725_10353"/>
<dbReference type="RefSeq" id="WP_083341117.1">
    <property type="nucleotide sequence ID" value="NZ_FNOJ01000003.1"/>
</dbReference>
<evidence type="ECO:0000313" key="4">
    <source>
        <dbReference type="Proteomes" id="UP000182589"/>
    </source>
</evidence>
<organism evidence="3 4">
    <name type="scientific">Alicyclobacillus hesperidum</name>
    <dbReference type="NCBI Taxonomy" id="89784"/>
    <lineage>
        <taxon>Bacteria</taxon>
        <taxon>Bacillati</taxon>
        <taxon>Bacillota</taxon>
        <taxon>Bacilli</taxon>
        <taxon>Bacillales</taxon>
        <taxon>Alicyclobacillaceae</taxon>
        <taxon>Alicyclobacillus</taxon>
    </lineage>
</organism>
<dbReference type="EMBL" id="FNOJ01000003">
    <property type="protein sequence ID" value="SDW20386.1"/>
    <property type="molecule type" value="Genomic_DNA"/>
</dbReference>